<feature type="compositionally biased region" description="Low complexity" evidence="2">
    <location>
        <begin position="601"/>
        <end position="624"/>
    </location>
</feature>
<evidence type="ECO:0000256" key="2">
    <source>
        <dbReference type="SAM" id="MobiDB-lite"/>
    </source>
</evidence>
<feature type="repeat" description="ANK" evidence="1">
    <location>
        <begin position="485"/>
        <end position="517"/>
    </location>
</feature>
<dbReference type="Gene3D" id="1.20.1050.80">
    <property type="entry name" value="VPS9 domain"/>
    <property type="match status" value="1"/>
</dbReference>
<keyword evidence="1" id="KW-0040">ANK repeat</keyword>
<sequence length="922" mass="102077">MALYDEDVLKNPFYLSLGKQRPDLCSWVAERNGIVLVPRCGSLHTRCFPPGCFEDHILQAVDGGYRTCCGKEVLIEDRLVKLGEGFPVPAAVPVLFEETFYNEREQSYSILCIAGPISTVHILSSPTRVNAEDVRDFLGQHAEKLDELIGAFCRAFREQEKKGLQYHIDSVSTLYRRCLQYLLRDSSRLRALAKQELQMMLLKQAVEIYVHHGIHDFIFQYVGTTEASQDAVFNKTTRSLQDLQQKDLGIKSEFSANIPRAKRELSQLNHCTSPLQKLLCLRKVALVVMQPPSGTVNLGAMCADDLLSVLLYLLLKTEIPNWVANLSYIKNFHLFHSAEEELSYCLTSFEAAVEYISQGHLNQDSGELEHRAFFRPYMSLVSHSASSPLDCLFEHIARGNEAEVRRLLSKAEASDGALRMCHPLCSCERCEHWLSGRSSDPSVVTPSSQDDRGYTPLHVAAVCGQPLLIDLLISKGAQINATDYHGLTPLHLSCQKGFQDVTLLLLHHKADRDVQDSNGNTPLHFACVHGHEDCVKALVHYDLPSSRLEIQNDKGDTPLHIAARWGYDAIIKVLLENGANTAAQNKAKDTPLKCALNSKCRSSQSSGDSRSRHSSFSSTSSLISDARPESSMVRNKEVRYLLEWMDEESGDEEPPQPQSDLCHPLCQCPHCHPTQKVSSLPGGGLDVNSSNPDGVTPLHVAAQHGHASLVRLLAQRGAGVNARNSQSATPLHLACQNGHCQVVTSLLEFNPKLNTKDQHGNTALMFACLRGHMDAVAILLQGGAAVNTANNQGNTALHLAVEGGHRGLVDRLLQAGASVHLRNSRNRTPLDQAQEMDGKVAKAFGYLKLDRNQGTNTVSTCVLSLSLSHRQTDRQTDTHTHTHTQGYLFSWSFPTGQGWLAGCCILNHTLHCIFSLPRMERW</sequence>
<feature type="repeat" description="ANK" evidence="1">
    <location>
        <begin position="693"/>
        <end position="725"/>
    </location>
</feature>
<dbReference type="CDD" id="cd22886">
    <property type="entry name" value="ANKRD27_zf2"/>
    <property type="match status" value="1"/>
</dbReference>
<dbReference type="PROSITE" id="PS50088">
    <property type="entry name" value="ANK_REPEAT"/>
    <property type="match status" value="8"/>
</dbReference>
<reference evidence="4" key="3">
    <citation type="submission" date="2025-09" db="UniProtKB">
        <authorList>
            <consortium name="Ensembl"/>
        </authorList>
    </citation>
    <scope>IDENTIFICATION</scope>
</reference>
<dbReference type="Pfam" id="PF00023">
    <property type="entry name" value="Ank"/>
    <property type="match status" value="1"/>
</dbReference>
<dbReference type="Pfam" id="PF12796">
    <property type="entry name" value="Ank_2"/>
    <property type="match status" value="2"/>
</dbReference>
<dbReference type="GO" id="GO:0005769">
    <property type="term" value="C:early endosome"/>
    <property type="evidence" value="ECO:0007669"/>
    <property type="project" value="TreeGrafter"/>
</dbReference>
<dbReference type="InterPro" id="IPR037191">
    <property type="entry name" value="VPS9_dom_sf"/>
</dbReference>
<dbReference type="SUPFAM" id="SSF48403">
    <property type="entry name" value="Ankyrin repeat"/>
    <property type="match status" value="2"/>
</dbReference>
<dbReference type="InterPro" id="IPR051248">
    <property type="entry name" value="UPF0507/Ank_repeat_27"/>
</dbReference>
<dbReference type="GO" id="GO:0005770">
    <property type="term" value="C:late endosome"/>
    <property type="evidence" value="ECO:0007669"/>
    <property type="project" value="TreeGrafter"/>
</dbReference>
<dbReference type="PANTHER" id="PTHR24170:SF2">
    <property type="entry name" value="ANKYRIN REPEAT DOMAIN-CONTAINING PROTEIN 27"/>
    <property type="match status" value="1"/>
</dbReference>
<dbReference type="GO" id="GO:0045022">
    <property type="term" value="P:early endosome to late endosome transport"/>
    <property type="evidence" value="ECO:0007669"/>
    <property type="project" value="TreeGrafter"/>
</dbReference>
<dbReference type="InterPro" id="IPR003123">
    <property type="entry name" value="VPS9"/>
</dbReference>
<dbReference type="GO" id="GO:0048812">
    <property type="term" value="P:neuron projection morphogenesis"/>
    <property type="evidence" value="ECO:0007669"/>
    <property type="project" value="TreeGrafter"/>
</dbReference>
<protein>
    <submittedName>
        <fullName evidence="4">Ankyrin repeat domain 27</fullName>
    </submittedName>
</protein>
<dbReference type="PRINTS" id="PR01415">
    <property type="entry name" value="ANKYRIN"/>
</dbReference>
<dbReference type="CDD" id="cd22885">
    <property type="entry name" value="ANKRD27_zf1"/>
    <property type="match status" value="1"/>
</dbReference>
<feature type="repeat" description="ANK" evidence="1">
    <location>
        <begin position="759"/>
        <end position="791"/>
    </location>
</feature>
<organism evidence="4 5">
    <name type="scientific">Scleropages formosus</name>
    <name type="common">Asian bonytongue</name>
    <name type="synonym">Osteoglossum formosum</name>
    <dbReference type="NCBI Taxonomy" id="113540"/>
    <lineage>
        <taxon>Eukaryota</taxon>
        <taxon>Metazoa</taxon>
        <taxon>Chordata</taxon>
        <taxon>Craniata</taxon>
        <taxon>Vertebrata</taxon>
        <taxon>Euteleostomi</taxon>
        <taxon>Actinopterygii</taxon>
        <taxon>Neopterygii</taxon>
        <taxon>Teleostei</taxon>
        <taxon>Osteoglossocephala</taxon>
        <taxon>Osteoglossomorpha</taxon>
        <taxon>Osteoglossiformes</taxon>
        <taxon>Osteoglossidae</taxon>
        <taxon>Scleropages</taxon>
    </lineage>
</organism>
<dbReference type="GO" id="GO:0005886">
    <property type="term" value="C:plasma membrane"/>
    <property type="evidence" value="ECO:0007669"/>
    <property type="project" value="TreeGrafter"/>
</dbReference>
<proteinExistence type="predicted"/>
<feature type="repeat" description="ANK" evidence="1">
    <location>
        <begin position="452"/>
        <end position="484"/>
    </location>
</feature>
<name>A0A8C9U2C0_SCLFO</name>
<dbReference type="Pfam" id="PF13857">
    <property type="entry name" value="Ank_5"/>
    <property type="match status" value="1"/>
</dbReference>
<dbReference type="GO" id="GO:0043005">
    <property type="term" value="C:neuron projection"/>
    <property type="evidence" value="ECO:0007669"/>
    <property type="project" value="TreeGrafter"/>
</dbReference>
<dbReference type="GO" id="GO:0000149">
    <property type="term" value="F:SNARE binding"/>
    <property type="evidence" value="ECO:0007669"/>
    <property type="project" value="TreeGrafter"/>
</dbReference>
<keyword evidence="5" id="KW-1185">Reference proteome</keyword>
<dbReference type="Ensembl" id="ENSSFOT00015070672.1">
    <property type="protein sequence ID" value="ENSSFOP00015060280.1"/>
    <property type="gene ID" value="ENSSFOG00015000167.2"/>
</dbReference>
<dbReference type="PROSITE" id="PS50297">
    <property type="entry name" value="ANK_REP_REGION"/>
    <property type="match status" value="8"/>
</dbReference>
<dbReference type="FunFam" id="1.20.1050.80:FF:000013">
    <property type="entry name" value="Ankyrin repeat domain 27 (VPS9 domain)"/>
    <property type="match status" value="1"/>
</dbReference>
<evidence type="ECO:0000256" key="1">
    <source>
        <dbReference type="PROSITE-ProRule" id="PRU00023"/>
    </source>
</evidence>
<dbReference type="FunFam" id="1.25.40.20:FF:000065">
    <property type="entry name" value="Ankyrin repeat domain-containing protein 27"/>
    <property type="match status" value="1"/>
</dbReference>
<dbReference type="PROSITE" id="PS51205">
    <property type="entry name" value="VPS9"/>
    <property type="match status" value="1"/>
</dbReference>
<feature type="repeat" description="ANK" evidence="1">
    <location>
        <begin position="554"/>
        <end position="586"/>
    </location>
</feature>
<dbReference type="GO" id="GO:0097422">
    <property type="term" value="C:tubular endosome"/>
    <property type="evidence" value="ECO:0007669"/>
    <property type="project" value="TreeGrafter"/>
</dbReference>
<dbReference type="SMART" id="SM00167">
    <property type="entry name" value="VPS9"/>
    <property type="match status" value="1"/>
</dbReference>
<evidence type="ECO:0000313" key="5">
    <source>
        <dbReference type="Proteomes" id="UP000694397"/>
    </source>
</evidence>
<reference evidence="4" key="2">
    <citation type="submission" date="2025-08" db="UniProtKB">
        <authorList>
            <consortium name="Ensembl"/>
        </authorList>
    </citation>
    <scope>IDENTIFICATION</scope>
</reference>
<feature type="repeat" description="ANK" evidence="1">
    <location>
        <begin position="726"/>
        <end position="758"/>
    </location>
</feature>
<dbReference type="Gene3D" id="1.25.40.20">
    <property type="entry name" value="Ankyrin repeat-containing domain"/>
    <property type="match status" value="2"/>
</dbReference>
<dbReference type="Pfam" id="PF02204">
    <property type="entry name" value="VPS9"/>
    <property type="match status" value="1"/>
</dbReference>
<dbReference type="PANTHER" id="PTHR24170">
    <property type="entry name" value="ANKYRIN REPEAT DOMAIN-CONTAINING PROTEIN 27"/>
    <property type="match status" value="1"/>
</dbReference>
<dbReference type="SMART" id="SM00248">
    <property type="entry name" value="ANK"/>
    <property type="match status" value="8"/>
</dbReference>
<feature type="domain" description="VPS9" evidence="3">
    <location>
        <begin position="227"/>
        <end position="365"/>
    </location>
</feature>
<dbReference type="SUPFAM" id="SSF109993">
    <property type="entry name" value="VPS9 domain"/>
    <property type="match status" value="1"/>
</dbReference>
<dbReference type="GO" id="GO:0005085">
    <property type="term" value="F:guanyl-nucleotide exchange factor activity"/>
    <property type="evidence" value="ECO:0007669"/>
    <property type="project" value="TreeGrafter"/>
</dbReference>
<reference evidence="4 5" key="1">
    <citation type="submission" date="2019-04" db="EMBL/GenBank/DDBJ databases">
        <authorList>
            <consortium name="Wellcome Sanger Institute Data Sharing"/>
        </authorList>
    </citation>
    <scope>NUCLEOTIDE SEQUENCE [LARGE SCALE GENOMIC DNA]</scope>
</reference>
<dbReference type="AlphaFoldDB" id="A0A8C9U2C0"/>
<accession>A0A8C9U2C0</accession>
<dbReference type="InterPro" id="IPR002110">
    <property type="entry name" value="Ankyrin_rpt"/>
</dbReference>
<dbReference type="GO" id="GO:0030133">
    <property type="term" value="C:transport vesicle"/>
    <property type="evidence" value="ECO:0007669"/>
    <property type="project" value="TreeGrafter"/>
</dbReference>
<evidence type="ECO:0000259" key="3">
    <source>
        <dbReference type="PROSITE" id="PS51205"/>
    </source>
</evidence>
<feature type="repeat" description="ANK" evidence="1">
    <location>
        <begin position="792"/>
        <end position="824"/>
    </location>
</feature>
<evidence type="ECO:0000313" key="4">
    <source>
        <dbReference type="Ensembl" id="ENSSFOP00015060280.1"/>
    </source>
</evidence>
<feature type="region of interest" description="Disordered" evidence="2">
    <location>
        <begin position="601"/>
        <end position="630"/>
    </location>
</feature>
<dbReference type="InterPro" id="IPR036770">
    <property type="entry name" value="Ankyrin_rpt-contain_sf"/>
</dbReference>
<feature type="repeat" description="ANK" evidence="1">
    <location>
        <begin position="518"/>
        <end position="539"/>
    </location>
</feature>
<gene>
    <name evidence="4" type="primary">ANKRD27</name>
</gene>
<dbReference type="OrthoDB" id="411646at2759"/>
<dbReference type="GeneTree" id="ENSGT00940000157021"/>
<dbReference type="Proteomes" id="UP000694397">
    <property type="component" value="Chromosome 7"/>
</dbReference>